<dbReference type="Proteomes" id="UP000286862">
    <property type="component" value="Unassembled WGS sequence"/>
</dbReference>
<evidence type="ECO:0000313" key="4">
    <source>
        <dbReference type="Proteomes" id="UP000286862"/>
    </source>
</evidence>
<feature type="compositionally biased region" description="Basic residues" evidence="1">
    <location>
        <begin position="1"/>
        <end position="10"/>
    </location>
</feature>
<feature type="transmembrane region" description="Helical" evidence="2">
    <location>
        <begin position="44"/>
        <end position="64"/>
    </location>
</feature>
<evidence type="ECO:0000256" key="2">
    <source>
        <dbReference type="SAM" id="Phobius"/>
    </source>
</evidence>
<reference evidence="3 4" key="1">
    <citation type="submission" date="2017-01" db="EMBL/GenBank/DDBJ databases">
        <title>The cable genome- insights into the physiology and evolution of filamentous bacteria capable of sulfide oxidation via long distance electron transfer.</title>
        <authorList>
            <person name="Schreiber L."/>
            <person name="Bjerg J.T."/>
            <person name="Boggild A."/>
            <person name="Van De Vossenberg J."/>
            <person name="Meysman F."/>
            <person name="Nielsen L.P."/>
            <person name="Schramm A."/>
            <person name="Kjeldsen K.U."/>
        </authorList>
    </citation>
    <scope>NUCLEOTIDE SEQUENCE [LARGE SCALE GENOMIC DNA]</scope>
    <source>
        <strain evidence="3">A2</strain>
    </source>
</reference>
<keyword evidence="2" id="KW-0812">Transmembrane</keyword>
<dbReference type="EMBL" id="MTKQ01000154">
    <property type="protein sequence ID" value="RWX47660.1"/>
    <property type="molecule type" value="Genomic_DNA"/>
</dbReference>
<evidence type="ECO:0000256" key="1">
    <source>
        <dbReference type="SAM" id="MobiDB-lite"/>
    </source>
</evidence>
<evidence type="ECO:0000313" key="3">
    <source>
        <dbReference type="EMBL" id="RWX47660.1"/>
    </source>
</evidence>
<sequence length="72" mass="8755">MKNLRKQNRKRQPDQDISGWPRDIGTPRITHINDGELDFYRRRAMYSSVVLVFFFVILITRLWYLQIQQGEE</sequence>
<keyword evidence="2" id="KW-0472">Membrane</keyword>
<accession>A0A3S3R9U4</accession>
<comment type="caution">
    <text evidence="3">The sequence shown here is derived from an EMBL/GenBank/DDBJ whole genome shotgun (WGS) entry which is preliminary data.</text>
</comment>
<keyword evidence="2" id="KW-1133">Transmembrane helix</keyword>
<feature type="region of interest" description="Disordered" evidence="1">
    <location>
        <begin position="1"/>
        <end position="25"/>
    </location>
</feature>
<dbReference type="AlphaFoldDB" id="A0A3S3R9U4"/>
<organism evidence="3 4">
    <name type="scientific">Candidatus Electrothrix marina</name>
    <dbReference type="NCBI Taxonomy" id="1859130"/>
    <lineage>
        <taxon>Bacteria</taxon>
        <taxon>Pseudomonadati</taxon>
        <taxon>Thermodesulfobacteriota</taxon>
        <taxon>Desulfobulbia</taxon>
        <taxon>Desulfobulbales</taxon>
        <taxon>Desulfobulbaceae</taxon>
        <taxon>Candidatus Electrothrix</taxon>
    </lineage>
</organism>
<gene>
    <name evidence="3" type="ORF">VT99_11541</name>
</gene>
<name>A0A3S3R9U4_9BACT</name>
<feature type="non-terminal residue" evidence="3">
    <location>
        <position position="72"/>
    </location>
</feature>
<proteinExistence type="predicted"/>
<protein>
    <submittedName>
        <fullName evidence="3">Penicillin-binding protein 2</fullName>
    </submittedName>
</protein>